<dbReference type="Proteomes" id="UP000215999">
    <property type="component" value="Unassembled WGS sequence"/>
</dbReference>
<dbReference type="EMBL" id="JAUOPU010000009">
    <property type="protein sequence ID" value="MDO6543068.1"/>
    <property type="molecule type" value="Genomic_DNA"/>
</dbReference>
<evidence type="ECO:0000313" key="4">
    <source>
        <dbReference type="Proteomes" id="UP001170624"/>
    </source>
</evidence>
<dbReference type="RefSeq" id="WP_062690758.1">
    <property type="nucleotide sequence ID" value="NZ_AP024850.1"/>
</dbReference>
<accession>A0AAW7Y396</accession>
<dbReference type="EMBL" id="NOIF01000042">
    <property type="protein sequence ID" value="OZS44276.1"/>
    <property type="molecule type" value="Genomic_DNA"/>
</dbReference>
<evidence type="ECO:0000313" key="1">
    <source>
        <dbReference type="EMBL" id="MDO6543068.1"/>
    </source>
</evidence>
<sequence>MRLTRSVSLRMRIKKKKNKTRFWDLASLRRNRHTIKTRLKRHRQVRITAEYVVLASSRIEEEQLKLVA</sequence>
<gene>
    <name evidence="2" type="ORF">ASV53_08935</name>
    <name evidence="1" type="ORF">Q4568_11030</name>
</gene>
<dbReference type="AlphaFoldDB" id="A0AAW7Y396"/>
<dbReference type="Proteomes" id="UP001170624">
    <property type="component" value="Unassembled WGS sequence"/>
</dbReference>
<proteinExistence type="predicted"/>
<reference evidence="2" key="2">
    <citation type="submission" date="2017-07" db="EMBL/GenBank/DDBJ databases">
        <authorList>
            <person name="Gomez-Gil B."/>
            <person name="Enciso-Ibarra K."/>
        </authorList>
    </citation>
    <scope>NUCLEOTIDE SEQUENCE</scope>
    <source>
        <strain evidence="2">CAIM 1827</strain>
    </source>
</reference>
<name>A0AAW7Y396_9GAMM</name>
<comment type="caution">
    <text evidence="1">The sequence shown here is derived from an EMBL/GenBank/DDBJ whole genome shotgun (WGS) entry which is preliminary data.</text>
</comment>
<organism evidence="1 4">
    <name type="scientific">Photobacterium sanguinicancri</name>
    <dbReference type="NCBI Taxonomy" id="875932"/>
    <lineage>
        <taxon>Bacteria</taxon>
        <taxon>Pseudomonadati</taxon>
        <taxon>Pseudomonadota</taxon>
        <taxon>Gammaproteobacteria</taxon>
        <taxon>Vibrionales</taxon>
        <taxon>Vibrionaceae</taxon>
        <taxon>Photobacterium</taxon>
    </lineage>
</organism>
<reference evidence="2 3" key="1">
    <citation type="journal article" date="2016" name="Antonie Van Leeuwenhoek">
        <title>Photobacterium sanguinicancri sp. nov. isolated from marine animals.</title>
        <authorList>
            <person name="Gomez-Gil B."/>
            <person name="Roque A."/>
            <person name="Rotllant G."/>
            <person name="Romalde J.L."/>
            <person name="Doce A."/>
            <person name="Eggermont M."/>
            <person name="Defoirdt T."/>
        </authorList>
    </citation>
    <scope>NUCLEOTIDE SEQUENCE [LARGE SCALE GENOMIC DNA]</scope>
    <source>
        <strain evidence="2 3">CAIM 1827</strain>
    </source>
</reference>
<keyword evidence="3" id="KW-1185">Reference proteome</keyword>
<evidence type="ECO:0000313" key="3">
    <source>
        <dbReference type="Proteomes" id="UP000215999"/>
    </source>
</evidence>
<reference evidence="1" key="3">
    <citation type="submission" date="2023-07" db="EMBL/GenBank/DDBJ databases">
        <title>Genome content predicts the carbon catabolic preferences of heterotrophic bacteria.</title>
        <authorList>
            <person name="Gralka M."/>
        </authorList>
    </citation>
    <scope>NUCLEOTIDE SEQUENCE</scope>
    <source>
        <strain evidence="1">G2M05</strain>
    </source>
</reference>
<protein>
    <submittedName>
        <fullName evidence="1">Uncharacterized protein</fullName>
    </submittedName>
</protein>
<evidence type="ECO:0000313" key="2">
    <source>
        <dbReference type="EMBL" id="OZS44276.1"/>
    </source>
</evidence>